<evidence type="ECO:0000256" key="2">
    <source>
        <dbReference type="ARBA" id="ARBA00007613"/>
    </source>
</evidence>
<proteinExistence type="inferred from homology"/>
<dbReference type="RefSeq" id="WP_069478136.1">
    <property type="nucleotide sequence ID" value="NZ_CP017111.1"/>
</dbReference>
<evidence type="ECO:0000256" key="6">
    <source>
        <dbReference type="ARBA" id="ARBA00023136"/>
    </source>
</evidence>
<reference evidence="10" key="1">
    <citation type="submission" date="2016-08" db="EMBL/GenBank/DDBJ databases">
        <title>Complete genome sequence of the organohalide-respiring Epsilonproteobacterium Sulfurospirillum halorespirans.</title>
        <authorList>
            <person name="Goris T."/>
            <person name="Zimmermann J."/>
            <person name="Schenz B."/>
            <person name="Lemos M."/>
            <person name="Hackermueller J."/>
            <person name="Diekert G."/>
        </authorList>
    </citation>
    <scope>NUCLEOTIDE SEQUENCE [LARGE SCALE GENOMIC DNA]</scope>
    <source>
        <strain>DSM 13726</strain>
        <strain evidence="10">PCE-M2</strain>
    </source>
</reference>
<keyword evidence="10" id="KW-1185">Reference proteome</keyword>
<dbReference type="GO" id="GO:0015562">
    <property type="term" value="F:efflux transmembrane transporter activity"/>
    <property type="evidence" value="ECO:0007669"/>
    <property type="project" value="InterPro"/>
</dbReference>
<dbReference type="Pfam" id="PF02321">
    <property type="entry name" value="OEP"/>
    <property type="match status" value="2"/>
</dbReference>
<evidence type="ECO:0000313" key="10">
    <source>
        <dbReference type="Proteomes" id="UP000094609"/>
    </source>
</evidence>
<evidence type="ECO:0000313" key="9">
    <source>
        <dbReference type="EMBL" id="AOO65439.1"/>
    </source>
</evidence>
<keyword evidence="6" id="KW-0472">Membrane</keyword>
<dbReference type="PANTHER" id="PTHR30026:SF20">
    <property type="entry name" value="OUTER MEMBRANE PROTEIN TOLC"/>
    <property type="match status" value="1"/>
</dbReference>
<dbReference type="EMBL" id="CP017111">
    <property type="protein sequence ID" value="AOO65439.1"/>
    <property type="molecule type" value="Genomic_DNA"/>
</dbReference>
<accession>A0A1D7TKA4</accession>
<dbReference type="InterPro" id="IPR051906">
    <property type="entry name" value="TolC-like"/>
</dbReference>
<dbReference type="SUPFAM" id="SSF56954">
    <property type="entry name" value="Outer membrane efflux proteins (OEP)"/>
    <property type="match status" value="1"/>
</dbReference>
<dbReference type="GO" id="GO:1990281">
    <property type="term" value="C:efflux pump complex"/>
    <property type="evidence" value="ECO:0007669"/>
    <property type="project" value="TreeGrafter"/>
</dbReference>
<dbReference type="PANTHER" id="PTHR30026">
    <property type="entry name" value="OUTER MEMBRANE PROTEIN TOLC"/>
    <property type="match status" value="1"/>
</dbReference>
<sequence length="409" mass="45901">MQKLTLLCLFPLFIFAGNLPELVSLAEQNKHVEASRYSLEAAKEKEYATKSGYMPSLSLGANQTYNQEESILYPERSRTGSATLSFTIYDGGKREALFDQQQALVKSATFSLSSVQNDVSLNVIYYYYNYISTLASRESTLQKMEQLEAERYRLDKYLSVGSATADELQKIISTIEQTKVDLLTLDNTLNNISNTLEYLTGKEVNVESGSTIAFQEGKVEDATRFDILALEQSAQSAKAEANVAKAPHLPTIKIEDTYSRFKYDYANPAWETDADRQNTVQLSLEWKIFDFGSTSATYQAAQKTYLSKNSDLAYEKDKAKASFKSAQNSYKTALAKIEAAHAKLTASEMTYELVKKKFQQGIVNNVTYLDALSDKFNAKSQLQTALNEVEYQKAVLLYEMGKEIKGTIQ</sequence>
<feature type="signal peptide" evidence="8">
    <location>
        <begin position="1"/>
        <end position="16"/>
    </location>
</feature>
<feature type="chain" id="PRO_5009099451" evidence="8">
    <location>
        <begin position="17"/>
        <end position="409"/>
    </location>
</feature>
<evidence type="ECO:0000256" key="7">
    <source>
        <dbReference type="ARBA" id="ARBA00023237"/>
    </source>
</evidence>
<dbReference type="KEGG" id="shal:SHALO_1668"/>
<evidence type="ECO:0000256" key="5">
    <source>
        <dbReference type="ARBA" id="ARBA00022692"/>
    </source>
</evidence>
<dbReference type="Gene3D" id="1.20.1600.10">
    <property type="entry name" value="Outer membrane efflux proteins (OEP)"/>
    <property type="match status" value="1"/>
</dbReference>
<keyword evidence="4" id="KW-1134">Transmembrane beta strand</keyword>
<keyword evidence="8" id="KW-0732">Signal</keyword>
<evidence type="ECO:0000256" key="1">
    <source>
        <dbReference type="ARBA" id="ARBA00004442"/>
    </source>
</evidence>
<gene>
    <name evidence="9" type="ORF">SHALO_1668</name>
</gene>
<evidence type="ECO:0000256" key="8">
    <source>
        <dbReference type="SAM" id="SignalP"/>
    </source>
</evidence>
<protein>
    <submittedName>
        <fullName evidence="9">Outer membrane protein, TolC-like</fullName>
    </submittedName>
</protein>
<dbReference type="GO" id="GO:0009279">
    <property type="term" value="C:cell outer membrane"/>
    <property type="evidence" value="ECO:0007669"/>
    <property type="project" value="UniProtKB-SubCell"/>
</dbReference>
<keyword evidence="5" id="KW-0812">Transmembrane</keyword>
<organism evidence="9 10">
    <name type="scientific">Sulfurospirillum halorespirans DSM 13726</name>
    <dbReference type="NCBI Taxonomy" id="1193502"/>
    <lineage>
        <taxon>Bacteria</taxon>
        <taxon>Pseudomonadati</taxon>
        <taxon>Campylobacterota</taxon>
        <taxon>Epsilonproteobacteria</taxon>
        <taxon>Campylobacterales</taxon>
        <taxon>Sulfurospirillaceae</taxon>
        <taxon>Sulfurospirillum</taxon>
    </lineage>
</organism>
<evidence type="ECO:0000256" key="4">
    <source>
        <dbReference type="ARBA" id="ARBA00022452"/>
    </source>
</evidence>
<keyword evidence="7" id="KW-0998">Cell outer membrane</keyword>
<keyword evidence="3" id="KW-0813">Transport</keyword>
<dbReference type="STRING" id="1193502.SHALO_1668"/>
<dbReference type="AlphaFoldDB" id="A0A1D7TKA4"/>
<comment type="subcellular location">
    <subcellularLocation>
        <location evidence="1">Cell outer membrane</location>
    </subcellularLocation>
</comment>
<comment type="similarity">
    <text evidence="2">Belongs to the outer membrane factor (OMF) (TC 1.B.17) family.</text>
</comment>
<dbReference type="InterPro" id="IPR003423">
    <property type="entry name" value="OMP_efflux"/>
</dbReference>
<dbReference type="PATRIC" id="fig|1193502.14.peg.1693"/>
<name>A0A1D7TKA4_9BACT</name>
<dbReference type="GO" id="GO:0015288">
    <property type="term" value="F:porin activity"/>
    <property type="evidence" value="ECO:0007669"/>
    <property type="project" value="TreeGrafter"/>
</dbReference>
<evidence type="ECO:0000256" key="3">
    <source>
        <dbReference type="ARBA" id="ARBA00022448"/>
    </source>
</evidence>
<dbReference type="Proteomes" id="UP000094609">
    <property type="component" value="Chromosome"/>
</dbReference>